<dbReference type="EMBL" id="GL890841">
    <property type="protein sequence ID" value="EGJ33767.1"/>
    <property type="molecule type" value="Genomic_DNA"/>
</dbReference>
<accession>F4XNZ6</accession>
<evidence type="ECO:0000313" key="2">
    <source>
        <dbReference type="Proteomes" id="UP000003959"/>
    </source>
</evidence>
<keyword evidence="2" id="KW-1185">Reference proteome</keyword>
<proteinExistence type="predicted"/>
<sequence>MSFNPFLHSQLAFIGDPIYRFRLRDAPTPRNNTKSSRTKVLQASTLSEFNGLKVRAPMKFYPSTDNSNYQVFFGMEPHIRWFSRLLLVGGG</sequence>
<evidence type="ECO:0000313" key="1">
    <source>
        <dbReference type="EMBL" id="EGJ33767.1"/>
    </source>
</evidence>
<dbReference type="HOGENOM" id="CLU_2423692_0_0_3"/>
<protein>
    <submittedName>
        <fullName evidence="1">Uncharacterized protein</fullName>
    </submittedName>
</protein>
<dbReference type="AlphaFoldDB" id="F4XNZ6"/>
<name>F4XNZ6_9CYAN</name>
<reference evidence="2" key="1">
    <citation type="journal article" date="2011" name="Proc. Natl. Acad. Sci. U.S.A.">
        <title>Genomic insights into the physiology and ecology of the marine filamentous cyanobacterium Lyngbya majuscula.</title>
        <authorList>
            <person name="Jones A.C."/>
            <person name="Monroe E.A."/>
            <person name="Podell S."/>
            <person name="Hess W.R."/>
            <person name="Klages S."/>
            <person name="Esquenazi E."/>
            <person name="Niessen S."/>
            <person name="Hoover H."/>
            <person name="Rothmann M."/>
            <person name="Lasken R.S."/>
            <person name="Yates J.R.III."/>
            <person name="Reinhardt R."/>
            <person name="Kube M."/>
            <person name="Burkart M.D."/>
            <person name="Allen E.E."/>
            <person name="Dorrestein P.C."/>
            <person name="Gerwick W.H."/>
            <person name="Gerwick L."/>
        </authorList>
    </citation>
    <scope>NUCLEOTIDE SEQUENCE [LARGE SCALE GENOMIC DNA]</scope>
    <source>
        <strain evidence="2">3L</strain>
    </source>
</reference>
<gene>
    <name evidence="1" type="ORF">LYNGBM3L_25620</name>
</gene>
<dbReference type="Proteomes" id="UP000003959">
    <property type="component" value="Unassembled WGS sequence"/>
</dbReference>
<organism evidence="1 2">
    <name type="scientific">Moorena producens 3L</name>
    <dbReference type="NCBI Taxonomy" id="489825"/>
    <lineage>
        <taxon>Bacteria</taxon>
        <taxon>Bacillati</taxon>
        <taxon>Cyanobacteriota</taxon>
        <taxon>Cyanophyceae</taxon>
        <taxon>Coleofasciculales</taxon>
        <taxon>Coleofasciculaceae</taxon>
        <taxon>Moorena</taxon>
    </lineage>
</organism>